<dbReference type="PANTHER" id="PTHR44366">
    <property type="entry name" value="UDP-N-ACETYLGLUCOSAMINE--PEPTIDE N-ACETYLGLUCOSAMINYLTRANSFERASE 110 KDA SUBUNIT"/>
    <property type="match status" value="1"/>
</dbReference>
<comment type="similarity">
    <text evidence="2">Belongs to the glycosyltransferase 41 family. O-GlcNAc transferase subfamily.</text>
</comment>
<gene>
    <name evidence="11" type="ORF">GUITHDRAFT_110718</name>
</gene>
<dbReference type="SMART" id="SM00028">
    <property type="entry name" value="TPR"/>
    <property type="match status" value="10"/>
</dbReference>
<dbReference type="HOGENOM" id="CLU_001721_1_0_1"/>
<feature type="repeat" description="TPR" evidence="8">
    <location>
        <begin position="301"/>
        <end position="334"/>
    </location>
</feature>
<keyword evidence="4" id="KW-0328">Glycosyltransferase</keyword>
<feature type="chain" id="PRO_5008770874" description="protein O-GlcNAc transferase" evidence="9">
    <location>
        <begin position="46"/>
        <end position="899"/>
    </location>
</feature>
<dbReference type="InterPro" id="IPR037919">
    <property type="entry name" value="OGT"/>
</dbReference>
<dbReference type="RefSeq" id="XP_005830281.1">
    <property type="nucleotide sequence ID" value="XM_005830224.1"/>
</dbReference>
<evidence type="ECO:0000256" key="6">
    <source>
        <dbReference type="ARBA" id="ARBA00022737"/>
    </source>
</evidence>
<feature type="domain" description="O-GlcNAc transferase C-terminal" evidence="10">
    <location>
        <begin position="520"/>
        <end position="662"/>
    </location>
</feature>
<dbReference type="Gene3D" id="1.25.40.10">
    <property type="entry name" value="Tetratricopeptide repeat domain"/>
    <property type="match status" value="5"/>
</dbReference>
<dbReference type="Pfam" id="PF14559">
    <property type="entry name" value="TPR_19"/>
    <property type="match status" value="1"/>
</dbReference>
<dbReference type="Proteomes" id="UP000011087">
    <property type="component" value="Unassembled WGS sequence"/>
</dbReference>
<reference evidence="11 13" key="1">
    <citation type="journal article" date="2012" name="Nature">
        <title>Algal genomes reveal evolutionary mosaicism and the fate of nucleomorphs.</title>
        <authorList>
            <consortium name="DOE Joint Genome Institute"/>
            <person name="Curtis B.A."/>
            <person name="Tanifuji G."/>
            <person name="Burki F."/>
            <person name="Gruber A."/>
            <person name="Irimia M."/>
            <person name="Maruyama S."/>
            <person name="Arias M.C."/>
            <person name="Ball S.G."/>
            <person name="Gile G.H."/>
            <person name="Hirakawa Y."/>
            <person name="Hopkins J.F."/>
            <person name="Kuo A."/>
            <person name="Rensing S.A."/>
            <person name="Schmutz J."/>
            <person name="Symeonidi A."/>
            <person name="Elias M."/>
            <person name="Eveleigh R.J."/>
            <person name="Herman E.K."/>
            <person name="Klute M.J."/>
            <person name="Nakayama T."/>
            <person name="Obornik M."/>
            <person name="Reyes-Prieto A."/>
            <person name="Armbrust E.V."/>
            <person name="Aves S.J."/>
            <person name="Beiko R.G."/>
            <person name="Coutinho P."/>
            <person name="Dacks J.B."/>
            <person name="Durnford D.G."/>
            <person name="Fast N.M."/>
            <person name="Green B.R."/>
            <person name="Grisdale C.J."/>
            <person name="Hempel F."/>
            <person name="Henrissat B."/>
            <person name="Hoppner M.P."/>
            <person name="Ishida K."/>
            <person name="Kim E."/>
            <person name="Koreny L."/>
            <person name="Kroth P.G."/>
            <person name="Liu Y."/>
            <person name="Malik S.B."/>
            <person name="Maier U.G."/>
            <person name="McRose D."/>
            <person name="Mock T."/>
            <person name="Neilson J.A."/>
            <person name="Onodera N.T."/>
            <person name="Poole A.M."/>
            <person name="Pritham E.J."/>
            <person name="Richards T.A."/>
            <person name="Rocap G."/>
            <person name="Roy S.W."/>
            <person name="Sarai C."/>
            <person name="Schaack S."/>
            <person name="Shirato S."/>
            <person name="Slamovits C.H."/>
            <person name="Spencer D.F."/>
            <person name="Suzuki S."/>
            <person name="Worden A.Z."/>
            <person name="Zauner S."/>
            <person name="Barry K."/>
            <person name="Bell C."/>
            <person name="Bharti A.K."/>
            <person name="Crow J.A."/>
            <person name="Grimwood J."/>
            <person name="Kramer R."/>
            <person name="Lindquist E."/>
            <person name="Lucas S."/>
            <person name="Salamov A."/>
            <person name="McFadden G.I."/>
            <person name="Lane C.E."/>
            <person name="Keeling P.J."/>
            <person name="Gray M.W."/>
            <person name="Grigoriev I.V."/>
            <person name="Archibald J.M."/>
        </authorList>
    </citation>
    <scope>NUCLEOTIDE SEQUENCE</scope>
    <source>
        <strain evidence="11 13">CCMP2712</strain>
    </source>
</reference>
<dbReference type="STRING" id="905079.L1J484"/>
<evidence type="ECO:0000259" key="10">
    <source>
        <dbReference type="Pfam" id="PF13844"/>
    </source>
</evidence>
<protein>
    <recommendedName>
        <fullName evidence="3">protein O-GlcNAc transferase</fullName>
        <ecNumber evidence="3">2.4.1.255</ecNumber>
    </recommendedName>
</protein>
<dbReference type="InterPro" id="IPR011990">
    <property type="entry name" value="TPR-like_helical_dom_sf"/>
</dbReference>
<evidence type="ECO:0000313" key="12">
    <source>
        <dbReference type="EnsemblProtists" id="EKX43301"/>
    </source>
</evidence>
<dbReference type="AlphaFoldDB" id="L1J484"/>
<keyword evidence="6" id="KW-0677">Repeat</keyword>
<evidence type="ECO:0000256" key="5">
    <source>
        <dbReference type="ARBA" id="ARBA00022679"/>
    </source>
</evidence>
<dbReference type="Pfam" id="PF07719">
    <property type="entry name" value="TPR_2"/>
    <property type="match status" value="1"/>
</dbReference>
<organism evidence="11">
    <name type="scientific">Guillardia theta (strain CCMP2712)</name>
    <name type="common">Cryptophyte</name>
    <dbReference type="NCBI Taxonomy" id="905079"/>
    <lineage>
        <taxon>Eukaryota</taxon>
        <taxon>Cryptophyceae</taxon>
        <taxon>Pyrenomonadales</taxon>
        <taxon>Geminigeraceae</taxon>
        <taxon>Guillardia</taxon>
    </lineage>
</organism>
<feature type="repeat" description="TPR" evidence="8">
    <location>
        <begin position="158"/>
        <end position="191"/>
    </location>
</feature>
<dbReference type="Pfam" id="PF13432">
    <property type="entry name" value="TPR_16"/>
    <property type="match status" value="2"/>
</dbReference>
<accession>L1J484</accession>
<feature type="repeat" description="TPR" evidence="8">
    <location>
        <begin position="335"/>
        <end position="368"/>
    </location>
</feature>
<keyword evidence="9" id="KW-0732">Signal</keyword>
<proteinExistence type="inferred from homology"/>
<dbReference type="InterPro" id="IPR029489">
    <property type="entry name" value="OGT/SEC/SPY_C"/>
</dbReference>
<evidence type="ECO:0000256" key="9">
    <source>
        <dbReference type="SAM" id="SignalP"/>
    </source>
</evidence>
<feature type="repeat" description="TPR" evidence="8">
    <location>
        <begin position="267"/>
        <end position="300"/>
    </location>
</feature>
<dbReference type="GeneID" id="17299957"/>
<evidence type="ECO:0000313" key="13">
    <source>
        <dbReference type="Proteomes" id="UP000011087"/>
    </source>
</evidence>
<sequence>MFQRSKMRDEHWRAGPGARTAGAMRYMAAWMRPWLLLLLLSWVGAEPPDCPVPSTSSSVETGNKGIELMKAGNKEQAATCFWRAADSAERSEEASEENGNMQDAVEAWQQMFDVQQSIDIVPDLHQLARIPPMLMKLGLHQQAVDAWQTAIQLHPNAAEAKANFGATLHQLGMYDEAIKFYEMSLQANPNLHAVYENLASLYREKGEQDKAQQVRNRLEKVVKANKSSGKTYMQLQEMGLDHLNAGKYVEAEKFFLEALGKEGGDNYAIHFNLGLVYFFLRQWDKSLASYAKSLEHNPNFSHSYHGIGNVYETNRIYDKALENFFKTVQLDPLAADTYFNIGTVYQQMKQHENAVIYLRKSAEISESSGAYINLGVSLKALGLVNEAIESYYKAVAKHPLPQAFGNLASALHEIGRDKEAIEVARRGVQLDGNYAHGYNILGTLLRPSKGTGGTTSEAKKAYETALILAPTFVDATLNLAGLLVEEDEFDNALRVVRAARRLDDEDPRLFMEYFNLKRRVADWSHWDLNLRELSKMLRRQMATSPKLSLQPFQAETYPISVELCRDIAAHFSKQAARVGEEVEDHKETGEGGKFDISEQREWNPSRRVKVGYVSSDFKQHPLSYLIQNLFLFHDKSRFEIYCYATSPNDGSMYRKKISEESCRGSATSARWEGDAIDSYISDRKGTPPEIACTQGHGDQCLYKEKMLYMPHSYQLNDHKQAHHAIIDSGPLPRSQVQASHPLLNSSVVYVNFNSYQKDIIANVDGSVLCILLRENDDYEHSLANERLITSPLTDARNNLLRMGAADLHLDTLLFNGHTTTTDSLWAGVPVLTTPGIRHASRVAASSSSLFHDVPHMSVPTLEEYVQQAIVLGRRREKLEELKSKVRSQRLETPLFDTQR</sequence>
<dbReference type="Gene3D" id="3.40.50.11380">
    <property type="match status" value="2"/>
</dbReference>
<dbReference type="SUPFAM" id="SSF48452">
    <property type="entry name" value="TPR-like"/>
    <property type="match status" value="2"/>
</dbReference>
<dbReference type="InterPro" id="IPR013105">
    <property type="entry name" value="TPR_2"/>
</dbReference>
<evidence type="ECO:0000256" key="1">
    <source>
        <dbReference type="ARBA" id="ARBA00004922"/>
    </source>
</evidence>
<dbReference type="PaxDb" id="55529-EKX43301"/>
<name>L1J484_GUITC</name>
<evidence type="ECO:0000256" key="2">
    <source>
        <dbReference type="ARBA" id="ARBA00005386"/>
    </source>
</evidence>
<keyword evidence="7 8" id="KW-0802">TPR repeat</keyword>
<dbReference type="InterPro" id="IPR019734">
    <property type="entry name" value="TPR_rpt"/>
</dbReference>
<dbReference type="KEGG" id="gtt:GUITHDRAFT_110718"/>
<dbReference type="EMBL" id="JH993011">
    <property type="protein sequence ID" value="EKX43301.1"/>
    <property type="molecule type" value="Genomic_DNA"/>
</dbReference>
<feature type="signal peptide" evidence="9">
    <location>
        <begin position="1"/>
        <end position="45"/>
    </location>
</feature>
<keyword evidence="13" id="KW-1185">Reference proteome</keyword>
<evidence type="ECO:0000256" key="7">
    <source>
        <dbReference type="ARBA" id="ARBA00022803"/>
    </source>
</evidence>
<dbReference type="Gene3D" id="3.40.50.2000">
    <property type="entry name" value="Glycogen Phosphorylase B"/>
    <property type="match status" value="1"/>
</dbReference>
<evidence type="ECO:0000256" key="8">
    <source>
        <dbReference type="PROSITE-ProRule" id="PRU00339"/>
    </source>
</evidence>
<comment type="pathway">
    <text evidence="1">Protein modification; protein glycosylation.</text>
</comment>
<dbReference type="eggNOG" id="KOG4626">
    <property type="taxonomic scope" value="Eukaryota"/>
</dbReference>
<dbReference type="GO" id="GO:0006493">
    <property type="term" value="P:protein O-linked glycosylation"/>
    <property type="evidence" value="ECO:0007669"/>
    <property type="project" value="InterPro"/>
</dbReference>
<dbReference type="Pfam" id="PF13181">
    <property type="entry name" value="TPR_8"/>
    <property type="match status" value="1"/>
</dbReference>
<dbReference type="PROSITE" id="PS50005">
    <property type="entry name" value="TPR"/>
    <property type="match status" value="4"/>
</dbReference>
<keyword evidence="5" id="KW-0808">Transferase</keyword>
<evidence type="ECO:0000313" key="11">
    <source>
        <dbReference type="EMBL" id="EKX43301.1"/>
    </source>
</evidence>
<reference evidence="13" key="2">
    <citation type="submission" date="2012-11" db="EMBL/GenBank/DDBJ databases">
        <authorList>
            <person name="Kuo A."/>
            <person name="Curtis B.A."/>
            <person name="Tanifuji G."/>
            <person name="Burki F."/>
            <person name="Gruber A."/>
            <person name="Irimia M."/>
            <person name="Maruyama S."/>
            <person name="Arias M.C."/>
            <person name="Ball S.G."/>
            <person name="Gile G.H."/>
            <person name="Hirakawa Y."/>
            <person name="Hopkins J.F."/>
            <person name="Rensing S.A."/>
            <person name="Schmutz J."/>
            <person name="Symeonidi A."/>
            <person name="Elias M."/>
            <person name="Eveleigh R.J."/>
            <person name="Herman E.K."/>
            <person name="Klute M.J."/>
            <person name="Nakayama T."/>
            <person name="Obornik M."/>
            <person name="Reyes-Prieto A."/>
            <person name="Armbrust E.V."/>
            <person name="Aves S.J."/>
            <person name="Beiko R.G."/>
            <person name="Coutinho P."/>
            <person name="Dacks J.B."/>
            <person name="Durnford D.G."/>
            <person name="Fast N.M."/>
            <person name="Green B.R."/>
            <person name="Grisdale C."/>
            <person name="Hempe F."/>
            <person name="Henrissat B."/>
            <person name="Hoppner M.P."/>
            <person name="Ishida K.-I."/>
            <person name="Kim E."/>
            <person name="Koreny L."/>
            <person name="Kroth P.G."/>
            <person name="Liu Y."/>
            <person name="Malik S.-B."/>
            <person name="Maier U.G."/>
            <person name="McRose D."/>
            <person name="Mock T."/>
            <person name="Neilson J.A."/>
            <person name="Onodera N.T."/>
            <person name="Poole A.M."/>
            <person name="Pritham E.J."/>
            <person name="Richards T.A."/>
            <person name="Rocap G."/>
            <person name="Roy S.W."/>
            <person name="Sarai C."/>
            <person name="Schaack S."/>
            <person name="Shirato S."/>
            <person name="Slamovits C.H."/>
            <person name="Spencer D.F."/>
            <person name="Suzuki S."/>
            <person name="Worden A.Z."/>
            <person name="Zauner S."/>
            <person name="Barry K."/>
            <person name="Bell C."/>
            <person name="Bharti A.K."/>
            <person name="Crow J.A."/>
            <person name="Grimwood J."/>
            <person name="Kramer R."/>
            <person name="Lindquist E."/>
            <person name="Lucas S."/>
            <person name="Salamov A."/>
            <person name="McFadden G.I."/>
            <person name="Lane C.E."/>
            <person name="Keeling P.J."/>
            <person name="Gray M.W."/>
            <person name="Grigoriev I.V."/>
            <person name="Archibald J.M."/>
        </authorList>
    </citation>
    <scope>NUCLEOTIDE SEQUENCE</scope>
    <source>
        <strain evidence="13">CCMP2712</strain>
    </source>
</reference>
<dbReference type="EC" id="2.4.1.255" evidence="3"/>
<evidence type="ECO:0000256" key="4">
    <source>
        <dbReference type="ARBA" id="ARBA00022676"/>
    </source>
</evidence>
<dbReference type="EnsemblProtists" id="EKX43301">
    <property type="protein sequence ID" value="EKX43301"/>
    <property type="gene ID" value="GUITHDRAFT_110718"/>
</dbReference>
<dbReference type="PROSITE" id="PS50293">
    <property type="entry name" value="TPR_REGION"/>
    <property type="match status" value="1"/>
</dbReference>
<reference evidence="12" key="3">
    <citation type="submission" date="2016-03" db="UniProtKB">
        <authorList>
            <consortium name="EnsemblProtists"/>
        </authorList>
    </citation>
    <scope>IDENTIFICATION</scope>
</reference>
<dbReference type="PANTHER" id="PTHR44366:SF1">
    <property type="entry name" value="UDP-N-ACETYLGLUCOSAMINE--PEPTIDE N-ACETYLGLUCOSAMINYLTRANSFERASE 110 KDA SUBUNIT"/>
    <property type="match status" value="1"/>
</dbReference>
<feature type="domain" description="O-GlcNAc transferase C-terminal" evidence="10">
    <location>
        <begin position="779"/>
        <end position="898"/>
    </location>
</feature>
<dbReference type="GO" id="GO:0097363">
    <property type="term" value="F:protein O-acetylglucosaminyltransferase activity"/>
    <property type="evidence" value="ECO:0007669"/>
    <property type="project" value="UniProtKB-EC"/>
</dbReference>
<dbReference type="Pfam" id="PF13844">
    <property type="entry name" value="Glyco_transf_41"/>
    <property type="match status" value="2"/>
</dbReference>
<dbReference type="OrthoDB" id="9991317at2759"/>
<evidence type="ECO:0000256" key="3">
    <source>
        <dbReference type="ARBA" id="ARBA00011970"/>
    </source>
</evidence>